<keyword evidence="5" id="KW-0238">DNA-binding</keyword>
<accession>A0A0U1LVD5</accession>
<dbReference type="SMART" id="SM00066">
    <property type="entry name" value="GAL4"/>
    <property type="match status" value="1"/>
</dbReference>
<evidence type="ECO:0000256" key="8">
    <source>
        <dbReference type="SAM" id="MobiDB-lite"/>
    </source>
</evidence>
<dbReference type="OrthoDB" id="4212895at2759"/>
<feature type="region of interest" description="Disordered" evidence="8">
    <location>
        <begin position="1"/>
        <end position="25"/>
    </location>
</feature>
<dbReference type="SMART" id="SM00906">
    <property type="entry name" value="Fungal_trans"/>
    <property type="match status" value="1"/>
</dbReference>
<evidence type="ECO:0000313" key="10">
    <source>
        <dbReference type="EMBL" id="CRG86540.1"/>
    </source>
</evidence>
<proteinExistence type="predicted"/>
<dbReference type="PROSITE" id="PS00463">
    <property type="entry name" value="ZN2_CY6_FUNGAL_1"/>
    <property type="match status" value="1"/>
</dbReference>
<dbReference type="Gene3D" id="4.10.240.10">
    <property type="entry name" value="Zn(2)-C6 fungal-type DNA-binding domain"/>
    <property type="match status" value="1"/>
</dbReference>
<gene>
    <name evidence="10" type="ORF">PISL3812_03547</name>
</gene>
<dbReference type="SUPFAM" id="SSF57701">
    <property type="entry name" value="Zn2/Cys6 DNA-binding domain"/>
    <property type="match status" value="1"/>
</dbReference>
<evidence type="ECO:0000256" key="6">
    <source>
        <dbReference type="ARBA" id="ARBA00023163"/>
    </source>
</evidence>
<feature type="domain" description="Zn(2)-C6 fungal-type" evidence="9">
    <location>
        <begin position="34"/>
        <end position="64"/>
    </location>
</feature>
<evidence type="ECO:0000256" key="7">
    <source>
        <dbReference type="ARBA" id="ARBA00023242"/>
    </source>
</evidence>
<protein>
    <submittedName>
        <fullName evidence="10">Nitrogen assimilation transcription factor nit-4</fullName>
    </submittedName>
</protein>
<dbReference type="InterPro" id="IPR007219">
    <property type="entry name" value="XnlR_reg_dom"/>
</dbReference>
<dbReference type="InterPro" id="IPR001138">
    <property type="entry name" value="Zn2Cys6_DnaBD"/>
</dbReference>
<dbReference type="PROSITE" id="PS50048">
    <property type="entry name" value="ZN2_CY6_FUNGAL_2"/>
    <property type="match status" value="1"/>
</dbReference>
<name>A0A0U1LVD5_TALIS</name>
<keyword evidence="11" id="KW-1185">Reference proteome</keyword>
<feature type="compositionally biased region" description="Polar residues" evidence="8">
    <location>
        <begin position="110"/>
        <end position="119"/>
    </location>
</feature>
<dbReference type="GO" id="GO:0008270">
    <property type="term" value="F:zinc ion binding"/>
    <property type="evidence" value="ECO:0007669"/>
    <property type="project" value="InterPro"/>
</dbReference>
<dbReference type="AlphaFoldDB" id="A0A0U1LVD5"/>
<dbReference type="EMBL" id="CVMT01000002">
    <property type="protein sequence ID" value="CRG86540.1"/>
    <property type="molecule type" value="Genomic_DNA"/>
</dbReference>
<dbReference type="GO" id="GO:0003677">
    <property type="term" value="F:DNA binding"/>
    <property type="evidence" value="ECO:0007669"/>
    <property type="project" value="UniProtKB-KW"/>
</dbReference>
<dbReference type="CDD" id="cd00067">
    <property type="entry name" value="GAL4"/>
    <property type="match status" value="1"/>
</dbReference>
<dbReference type="Pfam" id="PF04082">
    <property type="entry name" value="Fungal_trans"/>
    <property type="match status" value="1"/>
</dbReference>
<evidence type="ECO:0000313" key="11">
    <source>
        <dbReference type="Proteomes" id="UP000054383"/>
    </source>
</evidence>
<reference evidence="10 11" key="1">
    <citation type="submission" date="2015-04" db="EMBL/GenBank/DDBJ databases">
        <authorList>
            <person name="Syromyatnikov M.Y."/>
            <person name="Popov V.N."/>
        </authorList>
    </citation>
    <scope>NUCLEOTIDE SEQUENCE [LARGE SCALE GENOMIC DNA]</scope>
    <source>
        <strain evidence="10">WF-38-12</strain>
    </source>
</reference>
<feature type="region of interest" description="Disordered" evidence="8">
    <location>
        <begin position="92"/>
        <end position="130"/>
    </location>
</feature>
<dbReference type="PANTHER" id="PTHR31313:SF85">
    <property type="entry name" value="ZN(II)2CYS6 TRANSCRIPTION FACTOR (EUROFUNG)"/>
    <property type="match status" value="1"/>
</dbReference>
<dbReference type="STRING" id="28573.A0A0U1LVD5"/>
<evidence type="ECO:0000256" key="4">
    <source>
        <dbReference type="ARBA" id="ARBA00023015"/>
    </source>
</evidence>
<sequence length="634" mass="71149">MASRSTLSPRDRLGSVSSTATARKRHRRSGYILTCANCRRRKTRCDGGQPSCLICQAYHDECCYDKAPPMSQITWMAKRLQELELIVSESRSVVDSAETPAPKLAPSPVSPESTSNSVEAQGPAPELPDLNVDANGRYIYYGSTSALDHPFSEANADHSSEYEKSEARTNLVTSALHSRRMEEISLGNAALRVDIPRELVDQLLNTHWTWIHPVFMFIYRPAFMRDMGSGGKYFSQLLLSVMCCHSTRFTKKELASQLLMRVHLLLGEQIQDNISIPTVQSLLQLSARQVGQGAVSQGWLYSGIAFRMAIDLGLFNKTDPTTCSAEDREIRKRLAWSCFCWDKAMSLYLGRMPALREPPMVDLTLLDDFAEHEPWQPYYGADGDPLKNYPETPCYTVSCFISQCRLCVIINDIILGLYSGRKPESVGTLVRNMRHQLELWWATLPAHLRIDTNNIPAILPPPHIISLNILYHTSIILLHRPFRSAPDCRTNCRQASQAVESIVVGYGNTFGFARIPYLMSYCIYTAATIVMEDLKDGFSGDRERIEMFLEALECAKISCPGIQQSIDIIRRNLSPTMPTSNPVLLPNYIQAQPVMDPSIPTFPFLSMEGMAAGDYGMLSSNQPYFATFTNSFQE</sequence>
<keyword evidence="6" id="KW-0804">Transcription</keyword>
<dbReference type="PANTHER" id="PTHR31313">
    <property type="entry name" value="TY1 ENHANCER ACTIVATOR"/>
    <property type="match status" value="1"/>
</dbReference>
<keyword evidence="7" id="KW-0539">Nucleus</keyword>
<dbReference type="GO" id="GO:0005634">
    <property type="term" value="C:nucleus"/>
    <property type="evidence" value="ECO:0007669"/>
    <property type="project" value="UniProtKB-SubCell"/>
</dbReference>
<dbReference type="GO" id="GO:0000981">
    <property type="term" value="F:DNA-binding transcription factor activity, RNA polymerase II-specific"/>
    <property type="evidence" value="ECO:0007669"/>
    <property type="project" value="InterPro"/>
</dbReference>
<evidence type="ECO:0000256" key="3">
    <source>
        <dbReference type="ARBA" id="ARBA00022833"/>
    </source>
</evidence>
<dbReference type="GO" id="GO:0006351">
    <property type="term" value="P:DNA-templated transcription"/>
    <property type="evidence" value="ECO:0007669"/>
    <property type="project" value="InterPro"/>
</dbReference>
<evidence type="ECO:0000259" key="9">
    <source>
        <dbReference type="PROSITE" id="PS50048"/>
    </source>
</evidence>
<organism evidence="10 11">
    <name type="scientific">Talaromyces islandicus</name>
    <name type="common">Penicillium islandicum</name>
    <dbReference type="NCBI Taxonomy" id="28573"/>
    <lineage>
        <taxon>Eukaryota</taxon>
        <taxon>Fungi</taxon>
        <taxon>Dikarya</taxon>
        <taxon>Ascomycota</taxon>
        <taxon>Pezizomycotina</taxon>
        <taxon>Eurotiomycetes</taxon>
        <taxon>Eurotiomycetidae</taxon>
        <taxon>Eurotiales</taxon>
        <taxon>Trichocomaceae</taxon>
        <taxon>Talaromyces</taxon>
        <taxon>Talaromyces sect. Islandici</taxon>
    </lineage>
</organism>
<evidence type="ECO:0000256" key="2">
    <source>
        <dbReference type="ARBA" id="ARBA00022723"/>
    </source>
</evidence>
<evidence type="ECO:0000256" key="5">
    <source>
        <dbReference type="ARBA" id="ARBA00023125"/>
    </source>
</evidence>
<dbReference type="Proteomes" id="UP000054383">
    <property type="component" value="Unassembled WGS sequence"/>
</dbReference>
<keyword evidence="2" id="KW-0479">Metal-binding</keyword>
<keyword evidence="4" id="KW-0805">Transcription regulation</keyword>
<comment type="subcellular location">
    <subcellularLocation>
        <location evidence="1">Nucleus</location>
    </subcellularLocation>
</comment>
<dbReference type="Pfam" id="PF00172">
    <property type="entry name" value="Zn_clus"/>
    <property type="match status" value="1"/>
</dbReference>
<keyword evidence="3" id="KW-0862">Zinc</keyword>
<dbReference type="InterPro" id="IPR036864">
    <property type="entry name" value="Zn2-C6_fun-type_DNA-bd_sf"/>
</dbReference>
<dbReference type="CDD" id="cd12148">
    <property type="entry name" value="fungal_TF_MHR"/>
    <property type="match status" value="1"/>
</dbReference>
<dbReference type="InterPro" id="IPR051615">
    <property type="entry name" value="Transcr_Regulatory_Elem"/>
</dbReference>
<dbReference type="OMA" id="ITYLMGY"/>
<evidence type="ECO:0000256" key="1">
    <source>
        <dbReference type="ARBA" id="ARBA00004123"/>
    </source>
</evidence>